<dbReference type="RefSeq" id="WP_194450713.1">
    <property type="nucleotide sequence ID" value="NZ_CP063849.1"/>
</dbReference>
<gene>
    <name evidence="7" type="ORF">IRI77_03585</name>
</gene>
<evidence type="ECO:0000313" key="8">
    <source>
        <dbReference type="Proteomes" id="UP000593892"/>
    </source>
</evidence>
<feature type="transmembrane region" description="Helical" evidence="5">
    <location>
        <begin position="12"/>
        <end position="34"/>
    </location>
</feature>
<evidence type="ECO:0000256" key="3">
    <source>
        <dbReference type="ARBA" id="ARBA00022989"/>
    </source>
</evidence>
<dbReference type="InterPro" id="IPR052173">
    <property type="entry name" value="Beta-lactam_resp_regulator"/>
</dbReference>
<dbReference type="SUPFAM" id="SSF74653">
    <property type="entry name" value="TolA/TonB C-terminal domain"/>
    <property type="match status" value="2"/>
</dbReference>
<accession>A0A7S7NST2</accession>
<feature type="transmembrane region" description="Helical" evidence="5">
    <location>
        <begin position="231"/>
        <end position="253"/>
    </location>
</feature>
<keyword evidence="3 5" id="KW-1133">Transmembrane helix</keyword>
<dbReference type="InterPro" id="IPR008756">
    <property type="entry name" value="Peptidase_M56"/>
</dbReference>
<dbReference type="CDD" id="cd07341">
    <property type="entry name" value="M56_BlaR1_MecR1_like"/>
    <property type="match status" value="1"/>
</dbReference>
<dbReference type="KEGG" id="pfer:IRI77_03585"/>
<evidence type="ECO:0000256" key="2">
    <source>
        <dbReference type="ARBA" id="ARBA00022692"/>
    </source>
</evidence>
<feature type="domain" description="TonB C-terminal" evidence="6">
    <location>
        <begin position="736"/>
        <end position="825"/>
    </location>
</feature>
<sequence length="825" mass="90345">MYLAQWSNRMVMYLLASASLRVLVLAAWAALLAWVLRRRGPETRHAVWVAVLAGMLLMPVLTVVVPRHLVAPPSWLQAPSSAQSKPPLRGQTRTVMTVTASGAITVDESAAPVWRPVRRGWSSWLIPAYWLIAAFAALRVGQAVRRATRLVSQAEEIRDEGLSEMLRVICLEQGSGYPLPVVRQSDSTLVPFTAGWQSPAILLPSGWREWDSFKLRAVLAHEMAHIRRSDWLIALLAAINRTLFWFHPLAWWLERRLASLAEEACDTAAIGPQGDARRYASVVLEFAVTMATVRPRLSWEATAMARSSKIGGRIERIMEGRMSWSKSMTKPGWALLLLLSLPVLYSASALQPFQPPRQPTSTFGPLPPFSTEVAGADMTAAEAATLEDRIVRNTKDIDARLLITGYYYRTALAEPYRQQLRWMVENAPESYAHDTYAFSVGNNGSLMIDEAERAKLADLWRKQAALHPADPAVLVHAGRFFGDRDPEAAVQFYLRAREVAPADLSCVEDLVRLHAIAVANVDRPTPAASDLIQRHARILAAVEKVDDPEVLGRIAIRLPSPRIHSPESLPASVREWMAESARKRTVLAKTLLERAHALAPADERWVKALARLDAGDALYEQPGAPELPVSSRAAVYPPLAKLGRVQGRVMLEVSVRSDGSVSEASLMSGHPLLAQAALEAVKSWRFAARPAEQRIVTMVEFRLPADLVSPAPASAAPVQASGTTAGGTPSRISVGGNVQQAMLTESPAPVYPPLARQARISGTVRFKVVIGKDGSVANMTLASGHPLLIQAAQEAVQAYRYKPTLLNGNPVEVETEVNVNFQLSN</sequence>
<keyword evidence="4 5" id="KW-0472">Membrane</keyword>
<protein>
    <submittedName>
        <fullName evidence="7">M56 family metallopeptidase</fullName>
    </submittedName>
</protein>
<reference evidence="7 8" key="1">
    <citation type="submission" date="2020-10" db="EMBL/GenBank/DDBJ databases">
        <title>Complete genome sequence of Paludibaculum fermentans P105T, a facultatively anaerobic acidobacterium capable of dissimilatory Fe(III) reduction.</title>
        <authorList>
            <person name="Dedysh S.N."/>
            <person name="Beletsky A.V."/>
            <person name="Kulichevskaya I.S."/>
            <person name="Mardanov A.V."/>
            <person name="Ravin N.V."/>
        </authorList>
    </citation>
    <scope>NUCLEOTIDE SEQUENCE [LARGE SCALE GENOMIC DNA]</scope>
    <source>
        <strain evidence="7 8">P105</strain>
    </source>
</reference>
<evidence type="ECO:0000256" key="5">
    <source>
        <dbReference type="SAM" id="Phobius"/>
    </source>
</evidence>
<evidence type="ECO:0000256" key="1">
    <source>
        <dbReference type="ARBA" id="ARBA00004167"/>
    </source>
</evidence>
<evidence type="ECO:0000313" key="7">
    <source>
        <dbReference type="EMBL" id="QOY89051.1"/>
    </source>
</evidence>
<evidence type="ECO:0000256" key="4">
    <source>
        <dbReference type="ARBA" id="ARBA00023136"/>
    </source>
</evidence>
<dbReference type="Proteomes" id="UP000593892">
    <property type="component" value="Chromosome"/>
</dbReference>
<feature type="domain" description="TonB C-terminal" evidence="6">
    <location>
        <begin position="621"/>
        <end position="710"/>
    </location>
</feature>
<feature type="transmembrane region" description="Helical" evidence="5">
    <location>
        <begin position="46"/>
        <end position="65"/>
    </location>
</feature>
<keyword evidence="2 5" id="KW-0812">Transmembrane</keyword>
<evidence type="ECO:0000259" key="6">
    <source>
        <dbReference type="PROSITE" id="PS52015"/>
    </source>
</evidence>
<dbReference type="PANTHER" id="PTHR34978:SF3">
    <property type="entry name" value="SLR0241 PROTEIN"/>
    <property type="match status" value="1"/>
</dbReference>
<dbReference type="PROSITE" id="PS52015">
    <property type="entry name" value="TONB_CTD"/>
    <property type="match status" value="2"/>
</dbReference>
<proteinExistence type="predicted"/>
<comment type="subcellular location">
    <subcellularLocation>
        <location evidence="1">Membrane</location>
        <topology evidence="1">Single-pass membrane protein</topology>
    </subcellularLocation>
</comment>
<dbReference type="Gene3D" id="3.30.1150.10">
    <property type="match status" value="1"/>
</dbReference>
<dbReference type="InterPro" id="IPR037682">
    <property type="entry name" value="TonB_C"/>
</dbReference>
<feature type="transmembrane region" description="Helical" evidence="5">
    <location>
        <begin position="121"/>
        <end position="140"/>
    </location>
</feature>
<dbReference type="Gene3D" id="3.30.2420.10">
    <property type="entry name" value="TonB"/>
    <property type="match status" value="1"/>
</dbReference>
<dbReference type="GO" id="GO:0016020">
    <property type="term" value="C:membrane"/>
    <property type="evidence" value="ECO:0007669"/>
    <property type="project" value="UniProtKB-SubCell"/>
</dbReference>
<dbReference type="PANTHER" id="PTHR34978">
    <property type="entry name" value="POSSIBLE SENSOR-TRANSDUCER PROTEIN BLAR"/>
    <property type="match status" value="1"/>
</dbReference>
<dbReference type="AlphaFoldDB" id="A0A7S7NST2"/>
<dbReference type="Pfam" id="PF05569">
    <property type="entry name" value="Peptidase_M56"/>
    <property type="match status" value="1"/>
</dbReference>
<dbReference type="NCBIfam" id="TIGR01352">
    <property type="entry name" value="tonB_Cterm"/>
    <property type="match status" value="2"/>
</dbReference>
<organism evidence="7 8">
    <name type="scientific">Paludibaculum fermentans</name>
    <dbReference type="NCBI Taxonomy" id="1473598"/>
    <lineage>
        <taxon>Bacteria</taxon>
        <taxon>Pseudomonadati</taxon>
        <taxon>Acidobacteriota</taxon>
        <taxon>Terriglobia</taxon>
        <taxon>Bryobacterales</taxon>
        <taxon>Bryobacteraceae</taxon>
        <taxon>Paludibaculum</taxon>
    </lineage>
</organism>
<name>A0A7S7NST2_PALFE</name>
<dbReference type="InterPro" id="IPR006260">
    <property type="entry name" value="TonB/TolA_C"/>
</dbReference>
<dbReference type="Pfam" id="PF03544">
    <property type="entry name" value="TonB_C"/>
    <property type="match status" value="2"/>
</dbReference>
<dbReference type="EMBL" id="CP063849">
    <property type="protein sequence ID" value="QOY89051.1"/>
    <property type="molecule type" value="Genomic_DNA"/>
</dbReference>
<keyword evidence="8" id="KW-1185">Reference proteome</keyword>
<dbReference type="GO" id="GO:0055085">
    <property type="term" value="P:transmembrane transport"/>
    <property type="evidence" value="ECO:0007669"/>
    <property type="project" value="InterPro"/>
</dbReference>